<evidence type="ECO:0000256" key="1">
    <source>
        <dbReference type="SAM" id="Phobius"/>
    </source>
</evidence>
<keyword evidence="1" id="KW-1133">Transmembrane helix</keyword>
<keyword evidence="1" id="KW-0812">Transmembrane</keyword>
<proteinExistence type="predicted"/>
<evidence type="ECO:0000313" key="3">
    <source>
        <dbReference type="Proteomes" id="UP001601444"/>
    </source>
</evidence>
<feature type="transmembrane region" description="Helical" evidence="1">
    <location>
        <begin position="121"/>
        <end position="145"/>
    </location>
</feature>
<comment type="caution">
    <text evidence="2">The sequence shown here is derived from an EMBL/GenBank/DDBJ whole genome shotgun (WGS) entry which is preliminary data.</text>
</comment>
<dbReference type="EMBL" id="JBIAMX010000015">
    <property type="protein sequence ID" value="MFF0545665.1"/>
    <property type="molecule type" value="Genomic_DNA"/>
</dbReference>
<keyword evidence="3" id="KW-1185">Reference proteome</keyword>
<evidence type="ECO:0000313" key="2">
    <source>
        <dbReference type="EMBL" id="MFF0545665.1"/>
    </source>
</evidence>
<feature type="transmembrane region" description="Helical" evidence="1">
    <location>
        <begin position="59"/>
        <end position="84"/>
    </location>
</feature>
<accession>A0ABW6PTB3</accession>
<reference evidence="2 3" key="1">
    <citation type="submission" date="2024-10" db="EMBL/GenBank/DDBJ databases">
        <title>The Natural Products Discovery Center: Release of the First 8490 Sequenced Strains for Exploring Actinobacteria Biosynthetic Diversity.</title>
        <authorList>
            <person name="Kalkreuter E."/>
            <person name="Kautsar S.A."/>
            <person name="Yang D."/>
            <person name="Bader C.D."/>
            <person name="Teijaro C.N."/>
            <person name="Fluegel L."/>
            <person name="Davis C.M."/>
            <person name="Simpson J.R."/>
            <person name="Lauterbach L."/>
            <person name="Steele A.D."/>
            <person name="Gui C."/>
            <person name="Meng S."/>
            <person name="Li G."/>
            <person name="Viehrig K."/>
            <person name="Ye F."/>
            <person name="Su P."/>
            <person name="Kiefer A.F."/>
            <person name="Nichols A."/>
            <person name="Cepeda A.J."/>
            <person name="Yan W."/>
            <person name="Fan B."/>
            <person name="Jiang Y."/>
            <person name="Adhikari A."/>
            <person name="Zheng C.-J."/>
            <person name="Schuster L."/>
            <person name="Cowan T.M."/>
            <person name="Smanski M.J."/>
            <person name="Chevrette M.G."/>
            <person name="De Carvalho L.P.S."/>
            <person name="Shen B."/>
        </authorList>
    </citation>
    <scope>NUCLEOTIDE SEQUENCE [LARGE SCALE GENOMIC DNA]</scope>
    <source>
        <strain evidence="2 3">NPDC004045</strain>
    </source>
</reference>
<organism evidence="2 3">
    <name type="scientific">Nocardia thailandica</name>
    <dbReference type="NCBI Taxonomy" id="257275"/>
    <lineage>
        <taxon>Bacteria</taxon>
        <taxon>Bacillati</taxon>
        <taxon>Actinomycetota</taxon>
        <taxon>Actinomycetes</taxon>
        <taxon>Mycobacteriales</taxon>
        <taxon>Nocardiaceae</taxon>
        <taxon>Nocardia</taxon>
    </lineage>
</organism>
<dbReference type="RefSeq" id="WP_052314333.1">
    <property type="nucleotide sequence ID" value="NZ_JBIAMX010000015.1"/>
</dbReference>
<dbReference type="Proteomes" id="UP001601444">
    <property type="component" value="Unassembled WGS sequence"/>
</dbReference>
<gene>
    <name evidence="2" type="ORF">ACFYTF_22780</name>
</gene>
<feature type="transmembrane region" description="Helical" evidence="1">
    <location>
        <begin position="96"/>
        <end position="115"/>
    </location>
</feature>
<protein>
    <submittedName>
        <fullName evidence="2">Uncharacterized protein</fullName>
    </submittedName>
</protein>
<name>A0ABW6PTB3_9NOCA</name>
<sequence length="158" mass="16666">MPEDIGTARQLWYGVAGLSVVQALAGIAVLWGTRGDMRATMLEDLRKSDPTVPEGTVDLMLAFAFGIAGLLAVGLACLTALFAFQLGRGKLWARTVLTVVAIWMAMGTVATLLAFASVQGVAMIVAGAASIVQGVLAVGAAYLSYRPDSTRYFLLNRR</sequence>
<feature type="transmembrane region" description="Helical" evidence="1">
    <location>
        <begin position="12"/>
        <end position="32"/>
    </location>
</feature>
<keyword evidence="1" id="KW-0472">Membrane</keyword>